<feature type="transmembrane region" description="Helical" evidence="2">
    <location>
        <begin position="53"/>
        <end position="69"/>
    </location>
</feature>
<dbReference type="InterPro" id="IPR051203">
    <property type="entry name" value="Polysaccharide_Synthase-Rel"/>
</dbReference>
<accession>A0A0A1ZDY9</accession>
<dbReference type="RefSeq" id="WP_032524721.1">
    <property type="nucleotide sequence ID" value="NZ_CP138934.1"/>
</dbReference>
<dbReference type="Pfam" id="PF02719">
    <property type="entry name" value="Polysacc_synt_2"/>
    <property type="match status" value="1"/>
</dbReference>
<evidence type="ECO:0000259" key="4">
    <source>
        <dbReference type="Pfam" id="PF17836"/>
    </source>
</evidence>
<dbReference type="STRING" id="59925.EU91_1250"/>
<reference evidence="6" key="1">
    <citation type="journal article" date="2014" name="Sci. Data">
        <title>Genomes of diverse isolates of the marine cyanobacterium Prochlorococcus.</title>
        <authorList>
            <person name="Biller S."/>
            <person name="Berube P."/>
            <person name="Thompson J."/>
            <person name="Kelly L."/>
            <person name="Roggensack S."/>
            <person name="Awad L."/>
            <person name="Roache-Johnson K."/>
            <person name="Ding H."/>
            <person name="Giovannoni S.J."/>
            <person name="Moore L.R."/>
            <person name="Chisholm S.W."/>
        </authorList>
    </citation>
    <scope>NUCLEOTIDE SEQUENCE [LARGE SCALE GENOMIC DNA]</scope>
    <source>
        <strain evidence="6">GP2</strain>
    </source>
</reference>
<dbReference type="Gene3D" id="3.40.50.720">
    <property type="entry name" value="NAD(P)-binding Rossmann-like Domain"/>
    <property type="match status" value="2"/>
</dbReference>
<dbReference type="eggNOG" id="COG1086">
    <property type="taxonomic scope" value="Bacteria"/>
</dbReference>
<sequence length="627" mass="71589">MKTIFSIIEWLKSKKRRTRSFIFIFCDALLFFLILVFTYWVNKNENQLFSQNFFILYAQTLFIGITIYVNTSQYKGLIKYVGSKAIYKLLFRNIFLVTSLFLINFIFRINILPLSFWLILCLNLTFFVGGIRFFLRDIIFNIEKEIVKNKTNIAIYGAGSAGAMLSSYLINNVKYNIVCFIDDNPSLKGREINNIKIFSKTKLEDLETSIDQILIAIPSLNREKRRALVSYLSKYRLPILEIPSIDEITSGRFQIDQLREIKIEDLLGRESHIKEIEKYSSNLENSSVCITGAGGSIGSELCRRILKFKPKRVILFELSEENLYNIHSELKDKCKKGIDLIPVLGNATDYNFVLEIFKKHKVEIVFHASAFKHVPLVEINPISGIFNNVFSTKVIADVAIKLNLKTFILVSTDKAVRPSNIMGASKRLAEQIIKSYSKYEVKNENSSTVFSIVRFGNVIGSSGSVIPLFKKQISNGGPITVTDPNVTRYFMTISEAAQLVIQVSSLAKGGEVFLLEMGKPIKIIDLARQMIELSGLVEKNPKLHNDGIEIIFTGLRPGEKIHEELLVNNYSEKTKHSLIYKANEKVMDHTILTESINKLEKYISNQELDRVLDTLSLLVPEWTRTKN</sequence>
<dbReference type="GO" id="GO:0016829">
    <property type="term" value="F:lyase activity"/>
    <property type="evidence" value="ECO:0007669"/>
    <property type="project" value="UniProtKB-KW"/>
</dbReference>
<keyword evidence="2" id="KW-0812">Transmembrane</keyword>
<dbReference type="SUPFAM" id="SSF53335">
    <property type="entry name" value="S-adenosyl-L-methionine-dependent methyltransferases"/>
    <property type="match status" value="1"/>
</dbReference>
<dbReference type="InterPro" id="IPR003869">
    <property type="entry name" value="Polysac_CapD-like"/>
</dbReference>
<comment type="similarity">
    <text evidence="1">Belongs to the polysaccharide synthase family.</text>
</comment>
<dbReference type="InterPro" id="IPR036291">
    <property type="entry name" value="NAD(P)-bd_dom_sf"/>
</dbReference>
<evidence type="ECO:0000313" key="6">
    <source>
        <dbReference type="Proteomes" id="UP000030598"/>
    </source>
</evidence>
<dbReference type="InterPro" id="IPR029063">
    <property type="entry name" value="SAM-dependent_MTases_sf"/>
</dbReference>
<dbReference type="Pfam" id="PF17836">
    <property type="entry name" value="PglD_N"/>
    <property type="match status" value="1"/>
</dbReference>
<protein>
    <submittedName>
        <fullName evidence="5">UDP-N-acetylglucosamine 4,6-dehydratase</fullName>
        <ecNumber evidence="5">4.2.1.-</ecNumber>
    </submittedName>
</protein>
<feature type="domain" description="PglD N-terminal" evidence="4">
    <location>
        <begin position="152"/>
        <end position="218"/>
    </location>
</feature>
<dbReference type="Proteomes" id="UP000030598">
    <property type="component" value="Unassembled WGS sequence"/>
</dbReference>
<organism evidence="5 6">
    <name type="scientific">Prochlorococcus marinus str. GP2</name>
    <dbReference type="NCBI Taxonomy" id="59925"/>
    <lineage>
        <taxon>Bacteria</taxon>
        <taxon>Bacillati</taxon>
        <taxon>Cyanobacteriota</taxon>
        <taxon>Cyanophyceae</taxon>
        <taxon>Synechococcales</taxon>
        <taxon>Prochlorococcaceae</taxon>
        <taxon>Prochlorococcus</taxon>
    </lineage>
</organism>
<feature type="domain" description="Polysaccharide biosynthesis protein CapD-like" evidence="3">
    <location>
        <begin position="288"/>
        <end position="583"/>
    </location>
</feature>
<proteinExistence type="inferred from homology"/>
<dbReference type="PANTHER" id="PTHR43318">
    <property type="entry name" value="UDP-N-ACETYLGLUCOSAMINE 4,6-DEHYDRATASE"/>
    <property type="match status" value="1"/>
</dbReference>
<evidence type="ECO:0000259" key="3">
    <source>
        <dbReference type="Pfam" id="PF02719"/>
    </source>
</evidence>
<keyword evidence="2" id="KW-1133">Transmembrane helix</keyword>
<comment type="caution">
    <text evidence="5">The sequence shown here is derived from an EMBL/GenBank/DDBJ whole genome shotgun (WGS) entry which is preliminary data.</text>
</comment>
<feature type="transmembrane region" description="Helical" evidence="2">
    <location>
        <begin position="115"/>
        <end position="133"/>
    </location>
</feature>
<evidence type="ECO:0000256" key="1">
    <source>
        <dbReference type="ARBA" id="ARBA00007430"/>
    </source>
</evidence>
<dbReference type="EMBL" id="JNAH01000007">
    <property type="protein sequence ID" value="KGF86488.1"/>
    <property type="molecule type" value="Genomic_DNA"/>
</dbReference>
<gene>
    <name evidence="5" type="ORF">EU91_1250</name>
</gene>
<keyword evidence="2" id="KW-0472">Membrane</keyword>
<dbReference type="SUPFAM" id="SSF51735">
    <property type="entry name" value="NAD(P)-binding Rossmann-fold domains"/>
    <property type="match status" value="1"/>
</dbReference>
<feature type="transmembrane region" description="Helical" evidence="2">
    <location>
        <begin position="153"/>
        <end position="170"/>
    </location>
</feature>
<keyword evidence="5" id="KW-0456">Lyase</keyword>
<feature type="transmembrane region" description="Helical" evidence="2">
    <location>
        <begin position="21"/>
        <end position="41"/>
    </location>
</feature>
<dbReference type="EC" id="4.2.1.-" evidence="5"/>
<dbReference type="OrthoDB" id="9803111at2"/>
<dbReference type="AlphaFoldDB" id="A0A0A1ZDY9"/>
<dbReference type="PANTHER" id="PTHR43318:SF1">
    <property type="entry name" value="POLYSACCHARIDE BIOSYNTHESIS PROTEIN EPSC-RELATED"/>
    <property type="match status" value="1"/>
</dbReference>
<dbReference type="InterPro" id="IPR041561">
    <property type="entry name" value="PglD_N"/>
</dbReference>
<evidence type="ECO:0000313" key="5">
    <source>
        <dbReference type="EMBL" id="KGF86488.1"/>
    </source>
</evidence>
<dbReference type="CDD" id="cd05237">
    <property type="entry name" value="UDP_invert_4-6DH_SDR_e"/>
    <property type="match status" value="1"/>
</dbReference>
<name>A0A0A1ZDY9_PROMR</name>
<feature type="transmembrane region" description="Helical" evidence="2">
    <location>
        <begin position="90"/>
        <end position="109"/>
    </location>
</feature>
<evidence type="ECO:0000256" key="2">
    <source>
        <dbReference type="SAM" id="Phobius"/>
    </source>
</evidence>